<accession>A0A7Y3W5A9</accession>
<evidence type="ECO:0008006" key="3">
    <source>
        <dbReference type="Google" id="ProtNLM"/>
    </source>
</evidence>
<dbReference type="EMBL" id="JABFCX010000002">
    <property type="protein sequence ID" value="NNU16328.1"/>
    <property type="molecule type" value="Genomic_DNA"/>
</dbReference>
<proteinExistence type="predicted"/>
<name>A0A7Y3W5A9_9PROT</name>
<sequence>MASPALAGTVVLYDQDFENPAGYVNSGGDVDIRADTINLNYSTPDFLFAQQFTTEILNITGSNRGGGTAAHGTGFKDPSGTGGNFSVGMLSSRQNDLVGLSFDVGDRDFLNIGIDISAVDLNNFGGPFQPAGGAQATFRFTLFDNPGGARNTGSGTVLSTVDATTTFSARDTFDWTRVVEGLSTAGNTNGNVTLQIDLLSGGYASFDNLRIAASDDDGDLGEIPLPAGAWLFLSGVALATRLKKKATA</sequence>
<comment type="caution">
    <text evidence="1">The sequence shown here is derived from an EMBL/GenBank/DDBJ whole genome shotgun (WGS) entry which is preliminary data.</text>
</comment>
<evidence type="ECO:0000313" key="1">
    <source>
        <dbReference type="EMBL" id="NNU16328.1"/>
    </source>
</evidence>
<reference evidence="1 2" key="1">
    <citation type="submission" date="2020-05" db="EMBL/GenBank/DDBJ databases">
        <title>Parvularcula mediterraneae sp. nov., isolated from polypropylene straw from shallow seawater of the seashore of Laganas in Zakynthos island, Greece.</title>
        <authorList>
            <person name="Szabo I."/>
            <person name="Al-Omari J."/>
            <person name="Rado J."/>
            <person name="Szerdahelyi G.S."/>
        </authorList>
    </citation>
    <scope>NUCLEOTIDE SEQUENCE [LARGE SCALE GENOMIC DNA]</scope>
    <source>
        <strain evidence="1 2">ZS-1/3</strain>
    </source>
</reference>
<dbReference type="RefSeq" id="WP_173198455.1">
    <property type="nucleotide sequence ID" value="NZ_JABFCX010000002.1"/>
</dbReference>
<protein>
    <recommendedName>
        <fullName evidence="3">VPLPA-CTERM sorting domain-containing protein</fullName>
    </recommendedName>
</protein>
<evidence type="ECO:0000313" key="2">
    <source>
        <dbReference type="Proteomes" id="UP000536835"/>
    </source>
</evidence>
<dbReference type="Proteomes" id="UP000536835">
    <property type="component" value="Unassembled WGS sequence"/>
</dbReference>
<gene>
    <name evidence="1" type="ORF">HK107_08340</name>
</gene>
<keyword evidence="2" id="KW-1185">Reference proteome</keyword>
<organism evidence="1 2">
    <name type="scientific">Parvularcula mediterranea</name>
    <dbReference type="NCBI Taxonomy" id="2732508"/>
    <lineage>
        <taxon>Bacteria</taxon>
        <taxon>Pseudomonadati</taxon>
        <taxon>Pseudomonadota</taxon>
        <taxon>Alphaproteobacteria</taxon>
        <taxon>Parvularculales</taxon>
        <taxon>Parvularculaceae</taxon>
        <taxon>Parvularcula</taxon>
    </lineage>
</organism>
<dbReference type="AlphaFoldDB" id="A0A7Y3W5A9"/>